<sequence>MTGVCPSHHPTAARAGKSSPVRPNAEKMKNKHFLTILLIKTSRVV</sequence>
<accession>A0A8S5M2I8</accession>
<proteinExistence type="predicted"/>
<feature type="region of interest" description="Disordered" evidence="1">
    <location>
        <begin position="1"/>
        <end position="27"/>
    </location>
</feature>
<protein>
    <submittedName>
        <fullName evidence="2">Uncharacterized protein</fullName>
    </submittedName>
</protein>
<name>A0A8S5M2I8_9CAUD</name>
<reference evidence="2" key="1">
    <citation type="journal article" date="2021" name="Proc. Natl. Acad. Sci. U.S.A.">
        <title>A Catalog of Tens of Thousands of Viruses from Human Metagenomes Reveals Hidden Associations with Chronic Diseases.</title>
        <authorList>
            <person name="Tisza M.J."/>
            <person name="Buck C.B."/>
        </authorList>
    </citation>
    <scope>NUCLEOTIDE SEQUENCE</scope>
    <source>
        <strain evidence="2">Ctqpo8</strain>
    </source>
</reference>
<dbReference type="EMBL" id="BK014804">
    <property type="protein sequence ID" value="DAD76517.1"/>
    <property type="molecule type" value="Genomic_DNA"/>
</dbReference>
<organism evidence="2">
    <name type="scientific">Siphoviridae sp. ctqpo8</name>
    <dbReference type="NCBI Taxonomy" id="2826469"/>
    <lineage>
        <taxon>Viruses</taxon>
        <taxon>Duplodnaviria</taxon>
        <taxon>Heunggongvirae</taxon>
        <taxon>Uroviricota</taxon>
        <taxon>Caudoviricetes</taxon>
    </lineage>
</organism>
<evidence type="ECO:0000313" key="2">
    <source>
        <dbReference type="EMBL" id="DAD76517.1"/>
    </source>
</evidence>
<evidence type="ECO:0000256" key="1">
    <source>
        <dbReference type="SAM" id="MobiDB-lite"/>
    </source>
</evidence>